<evidence type="ECO:0000256" key="1">
    <source>
        <dbReference type="ARBA" id="ARBA00023002"/>
    </source>
</evidence>
<reference evidence="6" key="1">
    <citation type="submission" date="2011-10" db="EMBL/GenBank/DDBJ databases">
        <authorList>
            <person name="Genoscope - CEA"/>
        </authorList>
    </citation>
    <scope>NUCLEOTIDE SEQUENCE</scope>
    <source>
        <strain evidence="6">CBS 7064</strain>
    </source>
</reference>
<dbReference type="InterPro" id="IPR036291">
    <property type="entry name" value="NAD(P)-bd_dom_sf"/>
</dbReference>
<sequence>MKQQVLFIGDLNTNLPEYKSFTEKFECIRYELTTVEQLIEDFKGKLKNIRAIYGAWLGFVPLGGFKGAIIDNAPSSLKVVSICSVGYDGYDGERMAERGIILTNVPSHGACEPVADLVLYNAIDSFRNFKVATKNFCLENNHTVRIRKKLEDARLDTSNGTIRLGDIDGYSFGETTIGRPNLSPRGHHAVIVGFGKIGQNIAKKLDSIGMVIHYVKRTPLSAAEESEFPYTLHYHSSLKEAGQIADLVVIACPGTPETFHMVDKDVIGSFKKPFRIINVGRGTVIDEQALVDGLKSGKVLFAGLDVFENEPTVNKELFERQDVVLTPHVGASTVENFDYTAATALQNIENVLLERGTGLHKVN</sequence>
<keyword evidence="1 3" id="KW-0560">Oxidoreductase</keyword>
<evidence type="ECO:0000259" key="4">
    <source>
        <dbReference type="Pfam" id="PF00389"/>
    </source>
</evidence>
<proteinExistence type="inferred from homology"/>
<dbReference type="PANTHER" id="PTHR10996">
    <property type="entry name" value="2-HYDROXYACID DEHYDROGENASE-RELATED"/>
    <property type="match status" value="1"/>
</dbReference>
<accession>G8YV70</accession>
<dbReference type="eggNOG" id="KOG0069">
    <property type="taxonomic scope" value="Eukaryota"/>
</dbReference>
<keyword evidence="8" id="KW-1185">Reference proteome</keyword>
<feature type="domain" description="D-isomer specific 2-hydroxyacid dehydrogenase NAD-binding" evidence="5">
    <location>
        <begin position="183"/>
        <end position="330"/>
    </location>
</feature>
<keyword evidence="2" id="KW-0520">NAD</keyword>
<name>G8YV70_PICSO</name>
<dbReference type="Proteomes" id="UP000005222">
    <property type="component" value="Chromosome B"/>
</dbReference>
<evidence type="ECO:0000313" key="8">
    <source>
        <dbReference type="Proteomes" id="UP000005222"/>
    </source>
</evidence>
<dbReference type="GO" id="GO:0005829">
    <property type="term" value="C:cytosol"/>
    <property type="evidence" value="ECO:0007669"/>
    <property type="project" value="TreeGrafter"/>
</dbReference>
<dbReference type="OrthoDB" id="298012at2759"/>
<dbReference type="FunCoup" id="G8YV70">
    <property type="interactions" value="68"/>
</dbReference>
<dbReference type="InterPro" id="IPR050223">
    <property type="entry name" value="D-isomer_2-hydroxyacid_DH"/>
</dbReference>
<dbReference type="SUPFAM" id="SSF51735">
    <property type="entry name" value="NAD(P)-binding Rossmann-fold domains"/>
    <property type="match status" value="1"/>
</dbReference>
<feature type="domain" description="D-isomer specific 2-hydroxyacid dehydrogenase catalytic" evidence="4">
    <location>
        <begin position="31"/>
        <end position="354"/>
    </location>
</feature>
<dbReference type="SUPFAM" id="SSF52283">
    <property type="entry name" value="Formate/glycerate dehydrogenase catalytic domain-like"/>
    <property type="match status" value="1"/>
</dbReference>
<dbReference type="STRING" id="559304.G8YV70"/>
<comment type="similarity">
    <text evidence="3">Belongs to the D-isomer specific 2-hydroxyacid dehydrogenase family.</text>
</comment>
<dbReference type="HOGENOM" id="CLU_019796_1_2_1"/>
<dbReference type="Proteomes" id="UP000005222">
    <property type="component" value="Chromosome A"/>
</dbReference>
<evidence type="ECO:0000256" key="2">
    <source>
        <dbReference type="ARBA" id="ARBA00023027"/>
    </source>
</evidence>
<dbReference type="GO" id="GO:0016618">
    <property type="term" value="F:hydroxypyruvate reductase [NAD(P)H] activity"/>
    <property type="evidence" value="ECO:0007669"/>
    <property type="project" value="TreeGrafter"/>
</dbReference>
<dbReference type="AlphaFoldDB" id="G8YV70"/>
<reference evidence="8" key="2">
    <citation type="journal article" date="2012" name="G3 (Bethesda)">
        <title>Pichia sorbitophila, an interspecies yeast hybrid reveals early steps of genome resolution following polyploidization.</title>
        <authorList>
            <person name="Leh Louis V."/>
            <person name="Despons L."/>
            <person name="Friedrich A."/>
            <person name="Martin T."/>
            <person name="Durrens P."/>
            <person name="Casaregola S."/>
            <person name="Neuveglise C."/>
            <person name="Fairhead C."/>
            <person name="Marck C."/>
            <person name="Cruz J.A."/>
            <person name="Straub M.L."/>
            <person name="Kugler V."/>
            <person name="Sacerdot C."/>
            <person name="Uzunov Z."/>
            <person name="Thierry A."/>
            <person name="Weiss S."/>
            <person name="Bleykasten C."/>
            <person name="De Montigny J."/>
            <person name="Jacques N."/>
            <person name="Jung P."/>
            <person name="Lemaire M."/>
            <person name="Mallet S."/>
            <person name="Morel G."/>
            <person name="Richard G.F."/>
            <person name="Sarkar A."/>
            <person name="Savel G."/>
            <person name="Schacherer J."/>
            <person name="Seret M.L."/>
            <person name="Talla E."/>
            <person name="Samson G."/>
            <person name="Jubin C."/>
            <person name="Poulain J."/>
            <person name="Vacherie B."/>
            <person name="Barbe V."/>
            <person name="Pelletier E."/>
            <person name="Sherman D.J."/>
            <person name="Westhof E."/>
            <person name="Weissenbach J."/>
            <person name="Baret P.V."/>
            <person name="Wincker P."/>
            <person name="Gaillardin C."/>
            <person name="Dujon B."/>
            <person name="Souciet J.L."/>
        </authorList>
    </citation>
    <scope>NUCLEOTIDE SEQUENCE [LARGE SCALE GENOMIC DNA]</scope>
    <source>
        <strain evidence="8">ATCC MYA-4447 / BCRC 22081 / CBS 7064 / NBRC 10061 / NRRL Y-12695</strain>
    </source>
</reference>
<evidence type="ECO:0000313" key="7">
    <source>
        <dbReference type="EMBL" id="CCE73314.1"/>
    </source>
</evidence>
<evidence type="ECO:0000259" key="5">
    <source>
        <dbReference type="Pfam" id="PF02826"/>
    </source>
</evidence>
<dbReference type="EMBL" id="FO082059">
    <property type="protein sequence ID" value="CCE72753.1"/>
    <property type="molecule type" value="Genomic_DNA"/>
</dbReference>
<dbReference type="Pfam" id="PF00389">
    <property type="entry name" value="2-Hacid_dh"/>
    <property type="match status" value="1"/>
</dbReference>
<dbReference type="InterPro" id="IPR006140">
    <property type="entry name" value="D-isomer_DH_NAD-bd"/>
</dbReference>
<gene>
    <name evidence="6" type="primary">Piso0_000347</name>
    <name evidence="6" type="ORF">GNLVRS01_PISO0A07348g</name>
    <name evidence="7" type="ORF">GNLVRS01_PISO0B07415g</name>
</gene>
<dbReference type="InParanoid" id="G8YV70"/>
<organism evidence="6 8">
    <name type="scientific">Pichia sorbitophila (strain ATCC MYA-4447 / BCRC 22081 / CBS 7064 / NBRC 10061 / NRRL Y-12695)</name>
    <name type="common">Hybrid yeast</name>
    <dbReference type="NCBI Taxonomy" id="559304"/>
    <lineage>
        <taxon>Eukaryota</taxon>
        <taxon>Fungi</taxon>
        <taxon>Dikarya</taxon>
        <taxon>Ascomycota</taxon>
        <taxon>Saccharomycotina</taxon>
        <taxon>Pichiomycetes</taxon>
        <taxon>Debaryomycetaceae</taxon>
        <taxon>Millerozyma</taxon>
    </lineage>
</organism>
<dbReference type="EMBL" id="FO082058">
    <property type="protein sequence ID" value="CCE73314.1"/>
    <property type="molecule type" value="Genomic_DNA"/>
</dbReference>
<protein>
    <submittedName>
        <fullName evidence="6">Piso0_000347 protein</fullName>
    </submittedName>
</protein>
<dbReference type="GO" id="GO:0030267">
    <property type="term" value="F:glyoxylate reductase (NADPH) activity"/>
    <property type="evidence" value="ECO:0007669"/>
    <property type="project" value="TreeGrafter"/>
</dbReference>
<dbReference type="PANTHER" id="PTHR10996:SF178">
    <property type="entry name" value="2-HYDROXYACID DEHYDROGENASE YGL185C-RELATED"/>
    <property type="match status" value="1"/>
</dbReference>
<dbReference type="Gene3D" id="3.40.50.720">
    <property type="entry name" value="NAD(P)-binding Rossmann-like Domain"/>
    <property type="match status" value="2"/>
</dbReference>
<dbReference type="Pfam" id="PF02826">
    <property type="entry name" value="2-Hacid_dh_C"/>
    <property type="match status" value="1"/>
</dbReference>
<dbReference type="InterPro" id="IPR006139">
    <property type="entry name" value="D-isomer_2_OHA_DH_cat_dom"/>
</dbReference>
<evidence type="ECO:0000313" key="6">
    <source>
        <dbReference type="EMBL" id="CCE72753.1"/>
    </source>
</evidence>
<dbReference type="OMA" id="LPWCMGA"/>
<dbReference type="GO" id="GO:0051287">
    <property type="term" value="F:NAD binding"/>
    <property type="evidence" value="ECO:0007669"/>
    <property type="project" value="InterPro"/>
</dbReference>
<evidence type="ECO:0000256" key="3">
    <source>
        <dbReference type="RuleBase" id="RU003719"/>
    </source>
</evidence>